<feature type="transmembrane region" description="Helical" evidence="6">
    <location>
        <begin position="340"/>
        <end position="361"/>
    </location>
</feature>
<evidence type="ECO:0000256" key="3">
    <source>
        <dbReference type="ARBA" id="ARBA00022692"/>
    </source>
</evidence>
<dbReference type="Pfam" id="PF03739">
    <property type="entry name" value="LptF_LptG"/>
    <property type="match status" value="1"/>
</dbReference>
<evidence type="ECO:0000256" key="2">
    <source>
        <dbReference type="ARBA" id="ARBA00022475"/>
    </source>
</evidence>
<feature type="transmembrane region" description="Helical" evidence="6">
    <location>
        <begin position="73"/>
        <end position="94"/>
    </location>
</feature>
<evidence type="ECO:0000313" key="7">
    <source>
        <dbReference type="EMBL" id="SVC32711.1"/>
    </source>
</evidence>
<dbReference type="GO" id="GO:0015920">
    <property type="term" value="P:lipopolysaccharide transport"/>
    <property type="evidence" value="ECO:0007669"/>
    <property type="project" value="TreeGrafter"/>
</dbReference>
<organism evidence="7">
    <name type="scientific">marine metagenome</name>
    <dbReference type="NCBI Taxonomy" id="408172"/>
    <lineage>
        <taxon>unclassified sequences</taxon>
        <taxon>metagenomes</taxon>
        <taxon>ecological metagenomes</taxon>
    </lineage>
</organism>
<comment type="subcellular location">
    <subcellularLocation>
        <location evidence="1">Cell membrane</location>
        <topology evidence="1">Multi-pass membrane protein</topology>
    </subcellularLocation>
</comment>
<keyword evidence="4 6" id="KW-1133">Transmembrane helix</keyword>
<gene>
    <name evidence="7" type="ORF">METZ01_LOCUS285565</name>
</gene>
<keyword evidence="5 6" id="KW-0472">Membrane</keyword>
<dbReference type="NCBIfam" id="TIGR04408">
    <property type="entry name" value="LptG_lptG"/>
    <property type="match status" value="1"/>
</dbReference>
<dbReference type="GO" id="GO:0043190">
    <property type="term" value="C:ATP-binding cassette (ABC) transporter complex"/>
    <property type="evidence" value="ECO:0007669"/>
    <property type="project" value="InterPro"/>
</dbReference>
<dbReference type="InterPro" id="IPR030923">
    <property type="entry name" value="LptG"/>
</dbReference>
<feature type="transmembrane region" description="Helical" evidence="6">
    <location>
        <begin position="106"/>
        <end position="128"/>
    </location>
</feature>
<reference evidence="7" key="1">
    <citation type="submission" date="2018-05" db="EMBL/GenBank/DDBJ databases">
        <authorList>
            <person name="Lanie J.A."/>
            <person name="Ng W.-L."/>
            <person name="Kazmierczak K.M."/>
            <person name="Andrzejewski T.M."/>
            <person name="Davidsen T.M."/>
            <person name="Wayne K.J."/>
            <person name="Tettelin H."/>
            <person name="Glass J.I."/>
            <person name="Rusch D."/>
            <person name="Podicherti R."/>
            <person name="Tsui H.-C.T."/>
            <person name="Winkler M.E."/>
        </authorList>
    </citation>
    <scope>NUCLEOTIDE SEQUENCE</scope>
</reference>
<evidence type="ECO:0008006" key="8">
    <source>
        <dbReference type="Google" id="ProtNLM"/>
    </source>
</evidence>
<sequence length="364" mass="40747">RIERLSMIGRIDRYIAETVLIAIMLAALSLVSLLALFTAIEQIDDLKNSYTVLAVFRFVLLSLPRLFYETLPFAVLIGGLAGLGSLAGTSQLVVMRAAGISIWRIVRSVVQVAVMIAVFGLVVGEYLLPEAERLARLGRESALADGRDITPQNGIWLREEFSYMHIEQLQGRSIIGLKWFYFDENRQLTRAKVASSAVFHEVLEGDDYWILDDVTETTFSDLQGRSLVTPSQLWMTSLTPTRLSNEILVQPERMSMAALLEKIAFLEEQSLDARAFELGFWEKALQPFVIVSLLLIAISFVFGPLRQSSMSFRIFTGLLFGVTLKFVQDLLVPASLVYDFHPFLAIILPVIVCTGIASIQLHRV</sequence>
<keyword evidence="2" id="KW-1003">Cell membrane</keyword>
<feature type="transmembrane region" description="Helical" evidence="6">
    <location>
        <begin position="284"/>
        <end position="303"/>
    </location>
</feature>
<feature type="transmembrane region" description="Helical" evidence="6">
    <location>
        <begin position="310"/>
        <end position="328"/>
    </location>
</feature>
<dbReference type="AlphaFoldDB" id="A0A382LCX8"/>
<protein>
    <recommendedName>
        <fullName evidence="8">LPS export ABC transporter permease LptG</fullName>
    </recommendedName>
</protein>
<accession>A0A382LCX8</accession>
<dbReference type="GO" id="GO:0055085">
    <property type="term" value="P:transmembrane transport"/>
    <property type="evidence" value="ECO:0007669"/>
    <property type="project" value="InterPro"/>
</dbReference>
<proteinExistence type="predicted"/>
<evidence type="ECO:0000256" key="6">
    <source>
        <dbReference type="SAM" id="Phobius"/>
    </source>
</evidence>
<dbReference type="EMBL" id="UINC01085298">
    <property type="protein sequence ID" value="SVC32711.1"/>
    <property type="molecule type" value="Genomic_DNA"/>
</dbReference>
<keyword evidence="3 6" id="KW-0812">Transmembrane</keyword>
<dbReference type="PANTHER" id="PTHR33529:SF2">
    <property type="entry name" value="LIPOPOLYSACCHARIDE EXPORT SYSTEM PERMEASE PROTEIN LPTG"/>
    <property type="match status" value="1"/>
</dbReference>
<evidence type="ECO:0000256" key="5">
    <source>
        <dbReference type="ARBA" id="ARBA00023136"/>
    </source>
</evidence>
<feature type="transmembrane region" description="Helical" evidence="6">
    <location>
        <begin position="14"/>
        <end position="37"/>
    </location>
</feature>
<feature type="non-terminal residue" evidence="7">
    <location>
        <position position="1"/>
    </location>
</feature>
<evidence type="ECO:0000256" key="4">
    <source>
        <dbReference type="ARBA" id="ARBA00022989"/>
    </source>
</evidence>
<dbReference type="InterPro" id="IPR005495">
    <property type="entry name" value="LptG/LptF_permease"/>
</dbReference>
<evidence type="ECO:0000256" key="1">
    <source>
        <dbReference type="ARBA" id="ARBA00004651"/>
    </source>
</evidence>
<dbReference type="PANTHER" id="PTHR33529">
    <property type="entry name" value="SLR0882 PROTEIN-RELATED"/>
    <property type="match status" value="1"/>
</dbReference>
<name>A0A382LCX8_9ZZZZ</name>